<evidence type="ECO:0000313" key="3">
    <source>
        <dbReference type="Proteomes" id="UP000029228"/>
    </source>
</evidence>
<gene>
    <name evidence="2" type="ORF">JCM19235_1872</name>
</gene>
<dbReference type="SUPFAM" id="SSF51120">
    <property type="entry name" value="beta-Roll"/>
    <property type="match status" value="1"/>
</dbReference>
<reference evidence="2 3" key="2">
    <citation type="submission" date="2014-09" db="EMBL/GenBank/DDBJ databases">
        <authorList>
            <consortium name="NBRP consortium"/>
            <person name="Sawabe T."/>
            <person name="Meirelles P."/>
            <person name="Nakanishi M."/>
            <person name="Sayaka M."/>
            <person name="Hattori M."/>
            <person name="Ohkuma M."/>
        </authorList>
    </citation>
    <scope>NUCLEOTIDE SEQUENCE [LARGE SCALE GENOMIC DNA]</scope>
    <source>
        <strain evidence="3">JCM19235</strain>
    </source>
</reference>
<keyword evidence="2" id="KW-0378">Hydrolase</keyword>
<keyword evidence="3" id="KW-1185">Reference proteome</keyword>
<dbReference type="EMBL" id="BBMR01000003">
    <property type="protein sequence ID" value="GAL18449.1"/>
    <property type="molecule type" value="Genomic_DNA"/>
</dbReference>
<keyword evidence="1" id="KW-0106">Calcium</keyword>
<dbReference type="PROSITE" id="PS00330">
    <property type="entry name" value="HEMOLYSIN_CALCIUM"/>
    <property type="match status" value="2"/>
</dbReference>
<sequence>MLGGDNAKGGTPELDPDTGYYDVSNFRGSIDVTMEGTEAGFNNSFGYFTKDSGGTVNAEVIWGNVKEHLPGSEKGNSFNLDLGHCDDCVDTLGFFIIPDGGDKGFKSGDSISIDLETLQAQNTAAQDHPFLLGIQDLNGTEGNLTLDVSGIGNFNPGTELGNQFWNDNPGGDGDFDDVVTTVEINDQPEQLFGGKGDDWLDGGDGIDHLRGGKGDDIIIGGGGADEIRAGKGNDIVAFDAEDTFVAGGKGFDVLVASDKDIPKDEGGYQYIDVSGDDEPAEMVMKGVDIDMSKGGNIKGFEAVVGTSAHDTLSVSLGRLFNQNHDIDATKPKIRMKRRLSSSLLVSRRSILVVTGPATVTQTV</sequence>
<dbReference type="AlphaFoldDB" id="A0A090RW56"/>
<dbReference type="EC" id="3.1.3.1" evidence="2"/>
<dbReference type="InterPro" id="IPR011049">
    <property type="entry name" value="Serralysin-like_metalloprot_C"/>
</dbReference>
<evidence type="ECO:0000313" key="2">
    <source>
        <dbReference type="EMBL" id="GAL18449.1"/>
    </source>
</evidence>
<proteinExistence type="predicted"/>
<dbReference type="GO" id="GO:0004035">
    <property type="term" value="F:alkaline phosphatase activity"/>
    <property type="evidence" value="ECO:0007669"/>
    <property type="project" value="UniProtKB-EC"/>
</dbReference>
<reference evidence="2 3" key="1">
    <citation type="submission" date="2014-09" db="EMBL/GenBank/DDBJ databases">
        <title>Vibrio maritimus JCM 19235. (C45) whole genome shotgun sequence.</title>
        <authorList>
            <person name="Sawabe T."/>
            <person name="Meirelles P."/>
            <person name="Nakanishi M."/>
            <person name="Sayaka M."/>
            <person name="Hattori M."/>
            <person name="Ohkuma M."/>
        </authorList>
    </citation>
    <scope>NUCLEOTIDE SEQUENCE [LARGE SCALE GENOMIC DNA]</scope>
    <source>
        <strain evidence="3">JCM19235</strain>
    </source>
</reference>
<dbReference type="Gene3D" id="2.150.10.10">
    <property type="entry name" value="Serralysin-like metalloprotease, C-terminal"/>
    <property type="match status" value="1"/>
</dbReference>
<protein>
    <submittedName>
        <fullName evidence="2">Alkaline phosphatase</fullName>
        <ecNumber evidence="2">3.1.3.1</ecNumber>
    </submittedName>
</protein>
<name>A0A090RW56_9VIBR</name>
<dbReference type="Pfam" id="PF00353">
    <property type="entry name" value="HemolysinCabind"/>
    <property type="match status" value="1"/>
</dbReference>
<comment type="caution">
    <text evidence="2">The sequence shown here is derived from an EMBL/GenBank/DDBJ whole genome shotgun (WGS) entry which is preliminary data.</text>
</comment>
<evidence type="ECO:0000256" key="1">
    <source>
        <dbReference type="ARBA" id="ARBA00022837"/>
    </source>
</evidence>
<dbReference type="PRINTS" id="PR00313">
    <property type="entry name" value="CABNDNGRPT"/>
</dbReference>
<dbReference type="InterPro" id="IPR018511">
    <property type="entry name" value="Hemolysin-typ_Ca-bd_CS"/>
</dbReference>
<dbReference type="Proteomes" id="UP000029228">
    <property type="component" value="Unassembled WGS sequence"/>
</dbReference>
<organism evidence="2 3">
    <name type="scientific">Vibrio maritimus</name>
    <dbReference type="NCBI Taxonomy" id="990268"/>
    <lineage>
        <taxon>Bacteria</taxon>
        <taxon>Pseudomonadati</taxon>
        <taxon>Pseudomonadota</taxon>
        <taxon>Gammaproteobacteria</taxon>
        <taxon>Vibrionales</taxon>
        <taxon>Vibrionaceae</taxon>
        <taxon>Vibrio</taxon>
    </lineage>
</organism>
<accession>A0A090RW56</accession>
<dbReference type="InterPro" id="IPR001343">
    <property type="entry name" value="Hemolysn_Ca-bd"/>
</dbReference>
<dbReference type="GO" id="GO:0005509">
    <property type="term" value="F:calcium ion binding"/>
    <property type="evidence" value="ECO:0007669"/>
    <property type="project" value="InterPro"/>
</dbReference>
<dbReference type="STRING" id="990268.JCM19235_1872"/>